<dbReference type="EMBL" id="FWZX01000007">
    <property type="protein sequence ID" value="SMF20857.1"/>
    <property type="molecule type" value="Genomic_DNA"/>
</dbReference>
<keyword evidence="1" id="KW-0969">Cilium</keyword>
<keyword evidence="1" id="KW-0282">Flagellum</keyword>
<accession>A0A1Y6BTQ2</accession>
<reference evidence="1 2" key="1">
    <citation type="submission" date="2017-04" db="EMBL/GenBank/DDBJ databases">
        <authorList>
            <person name="Afonso C.L."/>
            <person name="Miller P.J."/>
            <person name="Scott M.A."/>
            <person name="Spackman E."/>
            <person name="Goraichik I."/>
            <person name="Dimitrov K.M."/>
            <person name="Suarez D.L."/>
            <person name="Swayne D.E."/>
        </authorList>
    </citation>
    <scope>NUCLEOTIDE SEQUENCE [LARGE SCALE GENOMIC DNA]</scope>
    <source>
        <strain evidence="1 2">USBA 355</strain>
    </source>
</reference>
<proteinExistence type="predicted"/>
<protein>
    <submittedName>
        <fullName evidence="1">Flagellar FliL protein</fullName>
    </submittedName>
</protein>
<keyword evidence="1" id="KW-0966">Cell projection</keyword>
<name>A0A1Y6BTQ2_9PROT</name>
<dbReference type="AlphaFoldDB" id="A0A1Y6BTQ2"/>
<evidence type="ECO:0000313" key="2">
    <source>
        <dbReference type="Proteomes" id="UP000192917"/>
    </source>
</evidence>
<evidence type="ECO:0000313" key="1">
    <source>
        <dbReference type="EMBL" id="SMF20857.1"/>
    </source>
</evidence>
<gene>
    <name evidence="1" type="ORF">SAMN05428998_10753</name>
</gene>
<dbReference type="Proteomes" id="UP000192917">
    <property type="component" value="Unassembled WGS sequence"/>
</dbReference>
<dbReference type="STRING" id="560819.SAMN05428998_10753"/>
<keyword evidence="2" id="KW-1185">Reference proteome</keyword>
<dbReference type="RefSeq" id="WP_085122759.1">
    <property type="nucleotide sequence ID" value="NZ_FWZX01000007.1"/>
</dbReference>
<organism evidence="1 2">
    <name type="scientific">Tistlia consotensis USBA 355</name>
    <dbReference type="NCBI Taxonomy" id="560819"/>
    <lineage>
        <taxon>Bacteria</taxon>
        <taxon>Pseudomonadati</taxon>
        <taxon>Pseudomonadota</taxon>
        <taxon>Alphaproteobacteria</taxon>
        <taxon>Rhodospirillales</taxon>
        <taxon>Rhodovibrionaceae</taxon>
        <taxon>Tistlia</taxon>
    </lineage>
</organism>
<sequence length="153" mass="16874">MRKAIILFLVILLLGGGGIALWKVGLPYLAEQKKQEAAARPAPAPKYVTMAPFIVPMIREGVVTEHVTLAIKLEVGGDVAITDLQNRLPQLRDAFITELYSLYSLRYVQEHVDDIQFTKQRLLKVGNKLLGGNVLTAILVTGIETRKLGRRAG</sequence>